<feature type="non-terminal residue" evidence="2">
    <location>
        <position position="1"/>
    </location>
</feature>
<keyword evidence="3" id="KW-1185">Reference proteome</keyword>
<gene>
    <name evidence="2" type="ORF">PCOR1329_LOCUS76438</name>
</gene>
<reference evidence="2" key="1">
    <citation type="submission" date="2023-10" db="EMBL/GenBank/DDBJ databases">
        <authorList>
            <person name="Chen Y."/>
            <person name="Shah S."/>
            <person name="Dougan E. K."/>
            <person name="Thang M."/>
            <person name="Chan C."/>
        </authorList>
    </citation>
    <scope>NUCLEOTIDE SEQUENCE [LARGE SCALE GENOMIC DNA]</scope>
</reference>
<dbReference type="Proteomes" id="UP001189429">
    <property type="component" value="Unassembled WGS sequence"/>
</dbReference>
<feature type="compositionally biased region" description="Low complexity" evidence="1">
    <location>
        <begin position="86"/>
        <end position="96"/>
    </location>
</feature>
<feature type="region of interest" description="Disordered" evidence="1">
    <location>
        <begin position="85"/>
        <end position="148"/>
    </location>
</feature>
<dbReference type="EMBL" id="CAUYUJ010020503">
    <property type="protein sequence ID" value="CAK0898700.1"/>
    <property type="molecule type" value="Genomic_DNA"/>
</dbReference>
<accession>A0ABN9XL18</accession>
<sequence>DDDGYWYEWDDERGDHACTDQDEEGGWDSSRLNYLEDDADAFLAGEDDEYHQTVVTMREGRLKMNTLRAARRFFKGKIDGGVDESAAAGGHAAGKSFGKGKGKGKDGGKSKDKWRGKCGRMDHHTSECPTGGSSGKPATGKGRGKGAKSVLRPRRLGFWAMSPLVVAVPSCLDVRHQMRGHGFACANAQPEEVYGIMMVNMDSDPVVLEMPRYEVMISNDVALAPPVDIGASIAAAGRGWLDRVETELAKYGFKPIKTQACQNFKGLGGARRESKQKWTIPVGIGRKHVLQECFETPRDMIGLASRKDLAEWKTNLLRARGRPLRSRVARVGALFEQFRVDGMAPEPEALKNGSNGIFKKSTLERIDKLMKKHSAISDALRDSQKTQSDVLLLIMTFEPWLFSVAFPCVPFSNVQEFQCARGTGGRVVGDHVEAFRPSVDCSVEALRAQAGGRRVGIDENRRTSRAWAEGPIMDLLVTLRQCMFGLAGDYGAPIKKATRVLVPNGPCFSRWLDRARDRSREYAVTAGRGTLPSPASAWPDDLGKTLASAGARELARRTDMRKLGIWGSATKFKLRKDLVDVRVLRRSEAISLPRGAARRIYATHADKGVLADFSDARAGDPGCVTIELAARRSSRAISKQMQHVEVLDAVDKLGCVVRKGLGGPNAARTADLKLSAEFNENVMLDEAELFLSDKTRRVVMVIRDAWSFRVIIPFAAVPSITGVLRCLSQGWLSWVGPPKVLFCDAAKGRVAQRFVEIGEKCNILPSISSRAAPSI</sequence>
<comment type="caution">
    <text evidence="2">The sequence shown here is derived from an EMBL/GenBank/DDBJ whole genome shotgun (WGS) entry which is preliminary data.</text>
</comment>
<feature type="compositionally biased region" description="Basic and acidic residues" evidence="1">
    <location>
        <begin position="103"/>
        <end position="126"/>
    </location>
</feature>
<proteinExistence type="predicted"/>
<name>A0ABN9XL18_9DINO</name>
<protein>
    <recommendedName>
        <fullName evidence="4">Integrase catalytic domain-containing protein</fullName>
    </recommendedName>
</protein>
<evidence type="ECO:0000313" key="2">
    <source>
        <dbReference type="EMBL" id="CAK0898700.1"/>
    </source>
</evidence>
<evidence type="ECO:0008006" key="4">
    <source>
        <dbReference type="Google" id="ProtNLM"/>
    </source>
</evidence>
<evidence type="ECO:0000256" key="1">
    <source>
        <dbReference type="SAM" id="MobiDB-lite"/>
    </source>
</evidence>
<organism evidence="2 3">
    <name type="scientific">Prorocentrum cordatum</name>
    <dbReference type="NCBI Taxonomy" id="2364126"/>
    <lineage>
        <taxon>Eukaryota</taxon>
        <taxon>Sar</taxon>
        <taxon>Alveolata</taxon>
        <taxon>Dinophyceae</taxon>
        <taxon>Prorocentrales</taxon>
        <taxon>Prorocentraceae</taxon>
        <taxon>Prorocentrum</taxon>
    </lineage>
</organism>
<evidence type="ECO:0000313" key="3">
    <source>
        <dbReference type="Proteomes" id="UP001189429"/>
    </source>
</evidence>